<accession>E3SIQ1</accession>
<keyword evidence="2" id="KW-1185">Reference proteome</keyword>
<dbReference type="InterPro" id="IPR022607">
    <property type="entry name" value="Phage_T4_Gp53_baseplate_wedge"/>
</dbReference>
<proteinExistence type="predicted"/>
<evidence type="ECO:0000313" key="2">
    <source>
        <dbReference type="Proteomes" id="UP000006524"/>
    </source>
</evidence>
<gene>
    <name evidence="1" type="primary">gp53</name>
    <name evidence="1" type="ORF">SSM2_005</name>
</gene>
<reference evidence="1 2" key="1">
    <citation type="journal article" date="2010" name="Environ. Microbiol.">
        <title>Genomic analysis of oceanic cyanobacterial myoviruses compared with T4-like myoviruses from diverse hosts and environments.</title>
        <authorList>
            <person name="Sullivan M.B."/>
            <person name="Huang K.H."/>
            <person name="Ignacio-Espinoza J.C."/>
            <person name="Berlin A.M."/>
            <person name="Kelly L."/>
            <person name="Weigele P.R."/>
            <person name="DeFrancesco A.S."/>
            <person name="Kern S.E."/>
            <person name="Thompson L.R."/>
            <person name="Young S."/>
            <person name="Yandava C."/>
            <person name="Fu R."/>
            <person name="Krastins B."/>
            <person name="Chase M."/>
            <person name="Sarracino D."/>
            <person name="Osburne M.S."/>
            <person name="Henn M.R."/>
            <person name="Chisholm S.W."/>
        </authorList>
    </citation>
    <scope>NUCLEOTIDE SEQUENCE [LARGE SCALE GENOMIC DNA]</scope>
    <source>
        <strain evidence="1">8017-1</strain>
    </source>
</reference>
<dbReference type="RefSeq" id="YP_004322163.1">
    <property type="nucleotide sequence ID" value="NC_015279.1"/>
</dbReference>
<dbReference type="Pfam" id="PF11246">
    <property type="entry name" value="Phage_gp53"/>
    <property type="match status" value="1"/>
</dbReference>
<name>E3SIQ1_9CAUD</name>
<organism evidence="1 2">
    <name type="scientific">Synechococcus phage S-SM2</name>
    <dbReference type="NCBI Taxonomy" id="444860"/>
    <lineage>
        <taxon>Viruses</taxon>
        <taxon>Duplodnaviria</taxon>
        <taxon>Heunggongvirae</taxon>
        <taxon>Uroviricota</taxon>
        <taxon>Caudoviricetes</taxon>
        <taxon>Pantevenvirales</taxon>
        <taxon>Kyanoviridae</taxon>
        <taxon>Nilusvirus</taxon>
        <taxon>Nilusvirus ssm2</taxon>
    </lineage>
</organism>
<dbReference type="OrthoDB" id="8952at10239"/>
<protein>
    <submittedName>
        <fullName evidence="1">Base plate wedge component</fullName>
    </submittedName>
</protein>
<evidence type="ECO:0000313" key="1">
    <source>
        <dbReference type="EMBL" id="ADO97349.1"/>
    </source>
</evidence>
<dbReference type="KEGG" id="vg:10326639"/>
<dbReference type="GeneID" id="10326639"/>
<sequence>MSNYFSQVPDFEYVSRLPDAKISDFIQVKNLFKKGKLREDIFQSVAVFEKYQIKGDDRPDNVAFDFYQDSKLDWLVLICNNIINVQTEWPLRQTDFDRYMLDKYGDYDTLFNGVHHYETTEIKDGNGIVVMPAGFRCDSTFAFSYTDSNSDVLFNLSNIAKAVTNYEYESQLEDDKRSIFLLKSRYLNIVRDDMEEIMTYRKGSSQYKTESLKTADNIRLFS</sequence>
<dbReference type="EMBL" id="GU071095">
    <property type="protein sequence ID" value="ADO97349.1"/>
    <property type="molecule type" value="Genomic_DNA"/>
</dbReference>
<dbReference type="Proteomes" id="UP000006524">
    <property type="component" value="Segment"/>
</dbReference>